<keyword evidence="1" id="KW-0472">Membrane</keyword>
<evidence type="ECO:0000313" key="3">
    <source>
        <dbReference type="EMBL" id="MBR8538268.1"/>
    </source>
</evidence>
<reference evidence="3" key="1">
    <citation type="journal article" date="2018" name="Int. J. Syst. Evol. Microbiol.">
        <title>Carboxylicivirga sediminis sp. nov., isolated from coastal sediment.</title>
        <authorList>
            <person name="Wang F.Q."/>
            <person name="Ren L.H."/>
            <person name="Zou R.J."/>
            <person name="Sun Y.Z."/>
            <person name="Liu X.J."/>
            <person name="Jiang F."/>
            <person name="Liu L.J."/>
        </authorList>
    </citation>
    <scope>NUCLEOTIDE SEQUENCE</scope>
    <source>
        <strain evidence="3">JR1</strain>
    </source>
</reference>
<dbReference type="Pfam" id="PF07698">
    <property type="entry name" value="7TM-7TMR_HD"/>
    <property type="match status" value="1"/>
</dbReference>
<dbReference type="Pfam" id="PF01966">
    <property type="entry name" value="HD"/>
    <property type="match status" value="1"/>
</dbReference>
<feature type="transmembrane region" description="Helical" evidence="1">
    <location>
        <begin position="418"/>
        <end position="436"/>
    </location>
</feature>
<dbReference type="SMART" id="SM00471">
    <property type="entry name" value="HDc"/>
    <property type="match status" value="1"/>
</dbReference>
<feature type="transmembrane region" description="Helical" evidence="1">
    <location>
        <begin position="367"/>
        <end position="384"/>
    </location>
</feature>
<protein>
    <submittedName>
        <fullName evidence="3">HDIG domain-containing protein</fullName>
    </submittedName>
</protein>
<comment type="caution">
    <text evidence="3">The sequence shown here is derived from an EMBL/GenBank/DDBJ whole genome shotgun (WGS) entry which is preliminary data.</text>
</comment>
<name>A0A941FAR8_9BACT</name>
<dbReference type="InterPro" id="IPR003607">
    <property type="entry name" value="HD/PDEase_dom"/>
</dbReference>
<feature type="transmembrane region" description="Helical" evidence="1">
    <location>
        <begin position="342"/>
        <end position="360"/>
    </location>
</feature>
<dbReference type="CDD" id="cd00077">
    <property type="entry name" value="HDc"/>
    <property type="match status" value="1"/>
</dbReference>
<feature type="transmembrane region" description="Helical" evidence="1">
    <location>
        <begin position="316"/>
        <end position="336"/>
    </location>
</feature>
<dbReference type="PROSITE" id="PS51831">
    <property type="entry name" value="HD"/>
    <property type="match status" value="1"/>
</dbReference>
<reference evidence="3" key="2">
    <citation type="submission" date="2021-04" db="EMBL/GenBank/DDBJ databases">
        <authorList>
            <person name="Zhang T."/>
            <person name="Zhang Y."/>
            <person name="Lu D."/>
            <person name="Zuo D."/>
            <person name="Du Z."/>
        </authorList>
    </citation>
    <scope>NUCLEOTIDE SEQUENCE</scope>
    <source>
        <strain evidence="3">JR1</strain>
    </source>
</reference>
<keyword evidence="1" id="KW-0812">Transmembrane</keyword>
<keyword evidence="1" id="KW-1133">Transmembrane helix</keyword>
<sequence length="710" mass="81819">MLELFSGFKSKFYKPFVRILLFVISIVIVTYLLPKTGKFAYEYQNGTPWKHQTLIAPFDFPIYKTQAELNDETNAALKNYRPYFEFDTSMVQSIKEQFVNDYDAFVNNNQDNYPLLAKGNKDKINYFALLKNSIIDNLNELYAQGIILLPEEYVDAQPSFEMMLIKGTYVEPYELSELEQRTSAYQRLARNSATDLPLEEDQIIGEVSQLINSLQLNKYIKANVLINEERSATELAQLRKNISLTSGRVLAGQRIIDQGEIVTSEIEKVLDSLRRKYEANIVSDTDYYFILSGQLLLVALMFTSIYLFLFYFRRDVFNSISSISFILLITLTMVFFASLNQFFVHFPFFIIPFAILPIIIRTFLDSRLAFFMHVITILICAFFAQNSFEFVFIQIPVGLVAMFSLFRMTRRSHIVRTAMLIILTYSLFYTSLLLWQEGTLKNINPVMFAYYAANGVMLLMVYPLIWIFERIFGFLSDVTLIELADTNHPVLREMAEATPGTFQHSIQVGNLAQEVAYKLDANPALVRAGAMYHDIGKMASPLFFTENQAGGLNPHTKLDFEDSARIVINHIDNGVKMAQKHNLPRQIIDFITTHQGTTKTRYFYNSYINKYPEKTPDISAFSYPGPTPFTKETAILMMADSIEAASRSLKSYSDDEIDKLVEKIINIQIEEDQFINAPITFKEITEAKEVFKNKLKNIYHARIEYPDIKK</sequence>
<evidence type="ECO:0000313" key="4">
    <source>
        <dbReference type="Proteomes" id="UP000679220"/>
    </source>
</evidence>
<proteinExistence type="predicted"/>
<dbReference type="PANTHER" id="PTHR36442">
    <property type="entry name" value="CYCLIC-DI-AMP PHOSPHODIESTERASE PGPH"/>
    <property type="match status" value="1"/>
</dbReference>
<evidence type="ECO:0000256" key="1">
    <source>
        <dbReference type="SAM" id="Phobius"/>
    </source>
</evidence>
<dbReference type="PANTHER" id="PTHR36442:SF1">
    <property type="entry name" value="CYCLIC-DI-AMP PHOSPHODIESTERASE PGPH"/>
    <property type="match status" value="1"/>
</dbReference>
<feature type="transmembrane region" description="Helical" evidence="1">
    <location>
        <begin position="12"/>
        <end position="33"/>
    </location>
</feature>
<feature type="transmembrane region" description="Helical" evidence="1">
    <location>
        <begin position="448"/>
        <end position="468"/>
    </location>
</feature>
<dbReference type="Proteomes" id="UP000679220">
    <property type="component" value="Unassembled WGS sequence"/>
</dbReference>
<dbReference type="RefSeq" id="WP_212193291.1">
    <property type="nucleotide sequence ID" value="NZ_JAGTAR010000057.1"/>
</dbReference>
<feature type="domain" description="HD" evidence="2">
    <location>
        <begin position="501"/>
        <end position="645"/>
    </location>
</feature>
<dbReference type="InterPro" id="IPR011624">
    <property type="entry name" value="Metal-dep_PHydrolase_7TM_extra"/>
</dbReference>
<gene>
    <name evidence="3" type="ORF">KDU71_22040</name>
</gene>
<dbReference type="InterPro" id="IPR011621">
    <property type="entry name" value="Metal-dep_PHydrolase_7TM_intra"/>
</dbReference>
<evidence type="ECO:0000259" key="2">
    <source>
        <dbReference type="PROSITE" id="PS51831"/>
    </source>
</evidence>
<dbReference type="Pfam" id="PF07697">
    <property type="entry name" value="7TMR-HDED"/>
    <property type="match status" value="1"/>
</dbReference>
<dbReference type="InterPro" id="IPR006674">
    <property type="entry name" value="HD_domain"/>
</dbReference>
<feature type="transmembrane region" description="Helical" evidence="1">
    <location>
        <begin position="287"/>
        <end position="309"/>
    </location>
</feature>
<dbReference type="EMBL" id="JAGTAR010000057">
    <property type="protein sequence ID" value="MBR8538268.1"/>
    <property type="molecule type" value="Genomic_DNA"/>
</dbReference>
<keyword evidence="4" id="KW-1185">Reference proteome</keyword>
<dbReference type="NCBIfam" id="TIGR00277">
    <property type="entry name" value="HDIG"/>
    <property type="match status" value="1"/>
</dbReference>
<accession>A0A941FAR8</accession>
<dbReference type="InterPro" id="IPR052722">
    <property type="entry name" value="PgpH_phosphodiesterase"/>
</dbReference>
<dbReference type="Gene3D" id="1.10.3210.10">
    <property type="entry name" value="Hypothetical protein af1432"/>
    <property type="match status" value="1"/>
</dbReference>
<dbReference type="SUPFAM" id="SSF109604">
    <property type="entry name" value="HD-domain/PDEase-like"/>
    <property type="match status" value="1"/>
</dbReference>
<organism evidence="3 4">
    <name type="scientific">Carboxylicivirga sediminis</name>
    <dbReference type="NCBI Taxonomy" id="2006564"/>
    <lineage>
        <taxon>Bacteria</taxon>
        <taxon>Pseudomonadati</taxon>
        <taxon>Bacteroidota</taxon>
        <taxon>Bacteroidia</taxon>
        <taxon>Marinilabiliales</taxon>
        <taxon>Marinilabiliaceae</taxon>
        <taxon>Carboxylicivirga</taxon>
    </lineage>
</organism>
<dbReference type="AlphaFoldDB" id="A0A941FAR8"/>
<dbReference type="InterPro" id="IPR006675">
    <property type="entry name" value="HDIG_dom"/>
</dbReference>